<evidence type="ECO:0008006" key="3">
    <source>
        <dbReference type="Google" id="ProtNLM"/>
    </source>
</evidence>
<accession>A0ABR1V416</accession>
<comment type="caution">
    <text evidence="1">The sequence shown here is derived from an EMBL/GenBank/DDBJ whole genome shotgun (WGS) entry which is preliminary data.</text>
</comment>
<name>A0ABR1V416_9PEZI</name>
<protein>
    <recommendedName>
        <fullName evidence="3">SWIM-type domain-containing protein</fullName>
    </recommendedName>
</protein>
<sequence length="149" mass="17073">MVNYLVSSHRPDLTRAVVIGTAAAEKIVEPYKVIKWQIGSKYKYWHTLGEDGHDKGKDQDRSCFCRQYFVRWACEHWVKLPVRCGKSVSPITGNPVICKRRGIVTQVVMDHISCFEECDDCTAFTKDANEAFDELEREARCVKREASPS</sequence>
<dbReference type="GeneID" id="92050024"/>
<dbReference type="EMBL" id="JAQQWN010000009">
    <property type="protein sequence ID" value="KAK8065903.1"/>
    <property type="molecule type" value="Genomic_DNA"/>
</dbReference>
<proteinExistence type="predicted"/>
<dbReference type="RefSeq" id="XP_066662656.1">
    <property type="nucleotide sequence ID" value="XM_066816964.1"/>
</dbReference>
<reference evidence="1 2" key="1">
    <citation type="submission" date="2023-01" db="EMBL/GenBank/DDBJ databases">
        <title>Analysis of 21 Apiospora genomes using comparative genomics revels a genus with tremendous synthesis potential of carbohydrate active enzymes and secondary metabolites.</title>
        <authorList>
            <person name="Sorensen T."/>
        </authorList>
    </citation>
    <scope>NUCLEOTIDE SEQUENCE [LARGE SCALE GENOMIC DNA]</scope>
    <source>
        <strain evidence="1 2">CBS 114990</strain>
    </source>
</reference>
<keyword evidence="2" id="KW-1185">Reference proteome</keyword>
<organism evidence="1 2">
    <name type="scientific">Apiospora hydei</name>
    <dbReference type="NCBI Taxonomy" id="1337664"/>
    <lineage>
        <taxon>Eukaryota</taxon>
        <taxon>Fungi</taxon>
        <taxon>Dikarya</taxon>
        <taxon>Ascomycota</taxon>
        <taxon>Pezizomycotina</taxon>
        <taxon>Sordariomycetes</taxon>
        <taxon>Xylariomycetidae</taxon>
        <taxon>Amphisphaeriales</taxon>
        <taxon>Apiosporaceae</taxon>
        <taxon>Apiospora</taxon>
    </lineage>
</organism>
<evidence type="ECO:0000313" key="2">
    <source>
        <dbReference type="Proteomes" id="UP001433268"/>
    </source>
</evidence>
<gene>
    <name evidence="1" type="ORF">PG997_012650</name>
</gene>
<evidence type="ECO:0000313" key="1">
    <source>
        <dbReference type="EMBL" id="KAK8065903.1"/>
    </source>
</evidence>
<dbReference type="Proteomes" id="UP001433268">
    <property type="component" value="Unassembled WGS sequence"/>
</dbReference>